<reference evidence="1" key="1">
    <citation type="journal article" date="2015" name="Genome Biol. Evol.">
        <title>Organellar Genomes of White Spruce (Picea glauca): Assembly and Annotation.</title>
        <authorList>
            <person name="Jackman S.D."/>
            <person name="Warren R.L."/>
            <person name="Gibb E.A."/>
            <person name="Vandervalk B.P."/>
            <person name="Mohamadi H."/>
            <person name="Chu J."/>
            <person name="Raymond A."/>
            <person name="Pleasance S."/>
            <person name="Coope R."/>
            <person name="Wildung M.R."/>
            <person name="Ritland C.E."/>
            <person name="Bousquet J."/>
            <person name="Jones S.J."/>
            <person name="Bohlmann J."/>
            <person name="Birol I."/>
        </authorList>
    </citation>
    <scope>NUCLEOTIDE SEQUENCE [LARGE SCALE GENOMIC DNA]</scope>
    <source>
        <tissue evidence="1">Flushing bud</tissue>
    </source>
</reference>
<proteinExistence type="predicted"/>
<protein>
    <submittedName>
        <fullName evidence="1">Uncharacterized protein</fullName>
    </submittedName>
</protein>
<comment type="caution">
    <text evidence="1">The sequence shown here is derived from an EMBL/GenBank/DDBJ whole genome shotgun (WGS) entry which is preliminary data.</text>
</comment>
<organism evidence="1">
    <name type="scientific">Picea glauca</name>
    <name type="common">White spruce</name>
    <name type="synonym">Pinus glauca</name>
    <dbReference type="NCBI Taxonomy" id="3330"/>
    <lineage>
        <taxon>Eukaryota</taxon>
        <taxon>Viridiplantae</taxon>
        <taxon>Streptophyta</taxon>
        <taxon>Embryophyta</taxon>
        <taxon>Tracheophyta</taxon>
        <taxon>Spermatophyta</taxon>
        <taxon>Pinopsida</taxon>
        <taxon>Pinidae</taxon>
        <taxon>Conifers I</taxon>
        <taxon>Pinales</taxon>
        <taxon>Pinaceae</taxon>
        <taxon>Picea</taxon>
    </lineage>
</organism>
<evidence type="ECO:0000313" key="1">
    <source>
        <dbReference type="EMBL" id="KUM45538.1"/>
    </source>
</evidence>
<sequence length="59" mass="6688">MKGRYRATNVTSCSKTSIARTNVVLLQCTSCACLGWRDKVKMRSSRPTQDGWMGRTYLL</sequence>
<dbReference type="PROSITE" id="PS51257">
    <property type="entry name" value="PROKAR_LIPOPROTEIN"/>
    <property type="match status" value="1"/>
</dbReference>
<dbReference type="EMBL" id="LKAM01000018">
    <property type="protein sequence ID" value="KUM45538.1"/>
    <property type="molecule type" value="Genomic_DNA"/>
</dbReference>
<accession>A0A101LUS7</accession>
<gene>
    <name evidence="1" type="ORF">ABT39_MTgene2640</name>
</gene>
<geneLocation type="mitochondrion" evidence="1"/>
<dbReference type="AlphaFoldDB" id="A0A101LUS7"/>
<name>A0A101LUS7_PICGL</name>
<keyword evidence="1" id="KW-0496">Mitochondrion</keyword>